<evidence type="ECO:0000313" key="1">
    <source>
        <dbReference type="EMBL" id="QJH92605.1"/>
    </source>
</evidence>
<organism evidence="1">
    <name type="scientific">viral metagenome</name>
    <dbReference type="NCBI Taxonomy" id="1070528"/>
    <lineage>
        <taxon>unclassified sequences</taxon>
        <taxon>metagenomes</taxon>
        <taxon>organismal metagenomes</taxon>
    </lineage>
</organism>
<dbReference type="AlphaFoldDB" id="A0A6M3X7E7"/>
<sequence length="153" mass="16663">MALKIARAIVSESLGRIVTSHDMLGSDQVEFALAMFDKLPYSLRRLFPVDIGEVAPGPVGVAEILKGGWVVRCPFCSGMEYVAPPAASFLCCSCWNRGVGGRMLAVKFPSIDEQVAIESTLLLRPDGMTRDWLHGEGVADLRRQNSERGIRGV</sequence>
<gene>
    <name evidence="1" type="ORF">MM171A03079_0009</name>
</gene>
<protein>
    <submittedName>
        <fullName evidence="1">Uncharacterized protein</fullName>
    </submittedName>
</protein>
<name>A0A6M3X7E7_9ZZZZ</name>
<accession>A0A6M3X7E7</accession>
<proteinExistence type="predicted"/>
<dbReference type="EMBL" id="MT143904">
    <property type="protein sequence ID" value="QJH92605.1"/>
    <property type="molecule type" value="Genomic_DNA"/>
</dbReference>
<reference evidence="1" key="1">
    <citation type="submission" date="2020-03" db="EMBL/GenBank/DDBJ databases">
        <title>The deep terrestrial virosphere.</title>
        <authorList>
            <person name="Holmfeldt K."/>
            <person name="Nilsson E."/>
            <person name="Simone D."/>
            <person name="Lopez-Fernandez M."/>
            <person name="Wu X."/>
            <person name="de Brujin I."/>
            <person name="Lundin D."/>
            <person name="Andersson A."/>
            <person name="Bertilsson S."/>
            <person name="Dopson M."/>
        </authorList>
    </citation>
    <scope>NUCLEOTIDE SEQUENCE</scope>
    <source>
        <strain evidence="1">MM171A03079</strain>
    </source>
</reference>